<keyword evidence="15" id="KW-0175">Coiled coil</keyword>
<keyword evidence="10" id="KW-0902">Two-component regulatory system</keyword>
<dbReference type="Proteomes" id="UP000010471">
    <property type="component" value="Chromosome"/>
</dbReference>
<evidence type="ECO:0000256" key="12">
    <source>
        <dbReference type="ARBA" id="ARBA00023306"/>
    </source>
</evidence>
<dbReference type="PANTHER" id="PTHR43642:SF1">
    <property type="entry name" value="HYBRID SIGNAL TRANSDUCTION HISTIDINE KINASE G"/>
    <property type="match status" value="1"/>
</dbReference>
<comment type="similarity">
    <text evidence="3">In the N-terminal section; belongs to the phytochrome family.</text>
</comment>
<keyword evidence="8" id="KW-0418">Kinase</keyword>
<dbReference type="OrthoDB" id="9801841at2"/>
<dbReference type="PROSITE" id="PS50110">
    <property type="entry name" value="RESPONSE_REGULATORY"/>
    <property type="match status" value="1"/>
</dbReference>
<dbReference type="Pfam" id="PF00512">
    <property type="entry name" value="HisKA"/>
    <property type="match status" value="1"/>
</dbReference>
<evidence type="ECO:0000256" key="10">
    <source>
        <dbReference type="ARBA" id="ARBA00023012"/>
    </source>
</evidence>
<dbReference type="PROSITE" id="PS50109">
    <property type="entry name" value="HIS_KIN"/>
    <property type="match status" value="1"/>
</dbReference>
<keyword evidence="9" id="KW-0067">ATP-binding</keyword>
<dbReference type="InterPro" id="IPR011009">
    <property type="entry name" value="Kinase-like_dom_sf"/>
</dbReference>
<dbReference type="EC" id="2.7.13.3" evidence="4"/>
<evidence type="ECO:0000256" key="8">
    <source>
        <dbReference type="ARBA" id="ARBA00022777"/>
    </source>
</evidence>
<dbReference type="Gene3D" id="3.30.200.20">
    <property type="entry name" value="Phosphorylase Kinase, domain 1"/>
    <property type="match status" value="1"/>
</dbReference>
<dbReference type="Pfam" id="PF13191">
    <property type="entry name" value="AAA_16"/>
    <property type="match status" value="1"/>
</dbReference>
<dbReference type="InterPro" id="IPR036097">
    <property type="entry name" value="HisK_dim/P_sf"/>
</dbReference>
<feature type="compositionally biased region" description="Low complexity" evidence="16">
    <location>
        <begin position="1315"/>
        <end position="1337"/>
    </location>
</feature>
<dbReference type="GO" id="GO:0005524">
    <property type="term" value="F:ATP binding"/>
    <property type="evidence" value="ECO:0007669"/>
    <property type="project" value="UniProtKB-KW"/>
</dbReference>
<comment type="catalytic activity">
    <reaction evidence="1">
        <text>ATP + protein L-histidine = ADP + protein N-phospho-L-histidine.</text>
        <dbReference type="EC" id="2.7.13.3"/>
    </reaction>
</comment>
<dbReference type="SUPFAM" id="SSF55781">
    <property type="entry name" value="GAF domain-like"/>
    <property type="match status" value="1"/>
</dbReference>
<evidence type="ECO:0000259" key="18">
    <source>
        <dbReference type="PROSITE" id="PS50109"/>
    </source>
</evidence>
<evidence type="ECO:0000256" key="5">
    <source>
        <dbReference type="ARBA" id="ARBA00022553"/>
    </source>
</evidence>
<dbReference type="InterPro" id="IPR036890">
    <property type="entry name" value="HATPase_C_sf"/>
</dbReference>
<protein>
    <recommendedName>
        <fullName evidence="13">Circadian input-output histidine kinase CikA</fullName>
        <ecNumber evidence="4">2.7.13.3</ecNumber>
    </recommendedName>
</protein>
<dbReference type="SMART" id="SM00065">
    <property type="entry name" value="GAF"/>
    <property type="match status" value="1"/>
</dbReference>
<dbReference type="InterPro" id="IPR011006">
    <property type="entry name" value="CheY-like_superfamily"/>
</dbReference>
<dbReference type="InterPro" id="IPR005467">
    <property type="entry name" value="His_kinase_dom"/>
</dbReference>
<dbReference type="CDD" id="cd00082">
    <property type="entry name" value="HisKA"/>
    <property type="match status" value="1"/>
</dbReference>
<dbReference type="InterPro" id="IPR027417">
    <property type="entry name" value="P-loop_NTPase"/>
</dbReference>
<dbReference type="eggNOG" id="COG0515">
    <property type="taxonomic scope" value="Bacteria"/>
</dbReference>
<dbReference type="STRING" id="1173027.Mic7113_1194"/>
<dbReference type="Gene3D" id="1.10.510.10">
    <property type="entry name" value="Transferase(Phosphotransferase) domain 1"/>
    <property type="match status" value="1"/>
</dbReference>
<evidence type="ECO:0000256" key="14">
    <source>
        <dbReference type="PROSITE-ProRule" id="PRU00169"/>
    </source>
</evidence>
<dbReference type="PRINTS" id="PR00344">
    <property type="entry name" value="BCTRLSENSOR"/>
</dbReference>
<dbReference type="InterPro" id="IPR008271">
    <property type="entry name" value="Ser/Thr_kinase_AS"/>
</dbReference>
<dbReference type="GO" id="GO:0000155">
    <property type="term" value="F:phosphorelay sensor kinase activity"/>
    <property type="evidence" value="ECO:0007669"/>
    <property type="project" value="InterPro"/>
</dbReference>
<dbReference type="SMART" id="SM00387">
    <property type="entry name" value="HATPase_c"/>
    <property type="match status" value="1"/>
</dbReference>
<dbReference type="SMART" id="SM00448">
    <property type="entry name" value="REC"/>
    <property type="match status" value="1"/>
</dbReference>
<keyword evidence="12" id="KW-0131">Cell cycle</keyword>
<dbReference type="Gene3D" id="3.30.565.10">
    <property type="entry name" value="Histidine kinase-like ATPase, C-terminal domain"/>
    <property type="match status" value="1"/>
</dbReference>
<dbReference type="Gene3D" id="3.30.450.40">
    <property type="match status" value="1"/>
</dbReference>
<dbReference type="CDD" id="cd14014">
    <property type="entry name" value="STKc_PknB_like"/>
    <property type="match status" value="1"/>
</dbReference>
<gene>
    <name evidence="20" type="ORF">Mic7113_1194</name>
</gene>
<dbReference type="Gene3D" id="3.40.50.2300">
    <property type="match status" value="1"/>
</dbReference>
<dbReference type="InterPro" id="IPR029016">
    <property type="entry name" value="GAF-like_dom_sf"/>
</dbReference>
<feature type="domain" description="Response regulatory" evidence="19">
    <location>
        <begin position="1802"/>
        <end position="1918"/>
    </location>
</feature>
<accession>K9WBF8</accession>
<dbReference type="Pfam" id="PF00069">
    <property type="entry name" value="Pkinase"/>
    <property type="match status" value="1"/>
</dbReference>
<dbReference type="CDD" id="cd17546">
    <property type="entry name" value="REC_hyHK_CKI1_RcsC-like"/>
    <property type="match status" value="1"/>
</dbReference>
<dbReference type="FunFam" id="1.10.287.130:FF:000038">
    <property type="entry name" value="Sensory transduction histidine kinase"/>
    <property type="match status" value="1"/>
</dbReference>
<dbReference type="InterPro" id="IPR003018">
    <property type="entry name" value="GAF"/>
</dbReference>
<keyword evidence="6 20" id="KW-0808">Transferase</keyword>
<dbReference type="SUPFAM" id="SSF52540">
    <property type="entry name" value="P-loop containing nucleoside triphosphate hydrolases"/>
    <property type="match status" value="1"/>
</dbReference>
<feature type="domain" description="Histidine kinase" evidence="18">
    <location>
        <begin position="1562"/>
        <end position="1778"/>
    </location>
</feature>
<dbReference type="HOGENOM" id="CLU_000445_34_2_3"/>
<dbReference type="InterPro" id="IPR001789">
    <property type="entry name" value="Sig_transdc_resp-reg_receiver"/>
</dbReference>
<dbReference type="SUPFAM" id="SSF52172">
    <property type="entry name" value="CheY-like"/>
    <property type="match status" value="1"/>
</dbReference>
<comment type="subcellular location">
    <subcellularLocation>
        <location evidence="2">Membrane</location>
    </subcellularLocation>
</comment>
<dbReference type="PANTHER" id="PTHR43642">
    <property type="entry name" value="HYBRID SIGNAL TRANSDUCTION HISTIDINE KINASE G"/>
    <property type="match status" value="1"/>
</dbReference>
<dbReference type="Pfam" id="PF01590">
    <property type="entry name" value="GAF"/>
    <property type="match status" value="1"/>
</dbReference>
<dbReference type="InterPro" id="IPR003661">
    <property type="entry name" value="HisK_dim/P_dom"/>
</dbReference>
<reference evidence="20 21" key="1">
    <citation type="submission" date="2012-06" db="EMBL/GenBank/DDBJ databases">
        <title>Finished chromosome of genome of Microcoleus sp. PCC 7113.</title>
        <authorList>
            <consortium name="US DOE Joint Genome Institute"/>
            <person name="Gugger M."/>
            <person name="Coursin T."/>
            <person name="Rippka R."/>
            <person name="Tandeau De Marsac N."/>
            <person name="Huntemann M."/>
            <person name="Wei C.-L."/>
            <person name="Han J."/>
            <person name="Detter J.C."/>
            <person name="Han C."/>
            <person name="Tapia R."/>
            <person name="Chen A."/>
            <person name="Kyrpides N."/>
            <person name="Mavromatis K."/>
            <person name="Markowitz V."/>
            <person name="Szeto E."/>
            <person name="Ivanova N."/>
            <person name="Pagani I."/>
            <person name="Pati A."/>
            <person name="Goodwin L."/>
            <person name="Nordberg H.P."/>
            <person name="Cantor M.N."/>
            <person name="Hua S.X."/>
            <person name="Woyke T."/>
            <person name="Kerfeld C.A."/>
        </authorList>
    </citation>
    <scope>NUCLEOTIDE SEQUENCE [LARGE SCALE GENOMIC DNA]</scope>
    <source>
        <strain evidence="20 21">PCC 7113</strain>
    </source>
</reference>
<evidence type="ECO:0000313" key="20">
    <source>
        <dbReference type="EMBL" id="AFZ17084.1"/>
    </source>
</evidence>
<evidence type="ECO:0000256" key="16">
    <source>
        <dbReference type="SAM" id="MobiDB-lite"/>
    </source>
</evidence>
<organism evidence="20 21">
    <name type="scientific">Allocoleopsis franciscana PCC 7113</name>
    <dbReference type="NCBI Taxonomy" id="1173027"/>
    <lineage>
        <taxon>Bacteria</taxon>
        <taxon>Bacillati</taxon>
        <taxon>Cyanobacteriota</taxon>
        <taxon>Cyanophyceae</taxon>
        <taxon>Coleofasciculales</taxon>
        <taxon>Coleofasciculaceae</taxon>
        <taxon>Allocoleopsis</taxon>
        <taxon>Allocoleopsis franciscana</taxon>
    </lineage>
</organism>
<keyword evidence="7" id="KW-0547">Nucleotide-binding</keyword>
<dbReference type="InterPro" id="IPR053159">
    <property type="entry name" value="Hybrid_Histidine_Kinase"/>
</dbReference>
<dbReference type="Pfam" id="PF02518">
    <property type="entry name" value="HATPase_c"/>
    <property type="match status" value="1"/>
</dbReference>
<evidence type="ECO:0000256" key="2">
    <source>
        <dbReference type="ARBA" id="ARBA00004370"/>
    </source>
</evidence>
<feature type="modified residue" description="4-aspartylphosphate" evidence="14">
    <location>
        <position position="1851"/>
    </location>
</feature>
<dbReference type="RefSeq" id="WP_015181244.1">
    <property type="nucleotide sequence ID" value="NC_019738.1"/>
</dbReference>
<feature type="region of interest" description="Disordered" evidence="16">
    <location>
        <begin position="1308"/>
        <end position="1337"/>
    </location>
</feature>
<dbReference type="eggNOG" id="COG2205">
    <property type="taxonomic scope" value="Bacteria"/>
</dbReference>
<evidence type="ECO:0000256" key="9">
    <source>
        <dbReference type="ARBA" id="ARBA00022840"/>
    </source>
</evidence>
<dbReference type="PATRIC" id="fig|1173027.3.peg.1318"/>
<dbReference type="eggNOG" id="COG3706">
    <property type="taxonomic scope" value="Bacteria"/>
</dbReference>
<evidence type="ECO:0000256" key="6">
    <source>
        <dbReference type="ARBA" id="ARBA00022679"/>
    </source>
</evidence>
<name>K9WBF8_9CYAN</name>
<evidence type="ECO:0000256" key="3">
    <source>
        <dbReference type="ARBA" id="ARBA00006402"/>
    </source>
</evidence>
<evidence type="ECO:0000259" key="19">
    <source>
        <dbReference type="PROSITE" id="PS50110"/>
    </source>
</evidence>
<keyword evidence="11" id="KW-0472">Membrane</keyword>
<evidence type="ECO:0000256" key="7">
    <source>
        <dbReference type="ARBA" id="ARBA00022741"/>
    </source>
</evidence>
<dbReference type="InterPro" id="IPR041664">
    <property type="entry name" value="AAA_16"/>
</dbReference>
<dbReference type="FunFam" id="3.30.565.10:FF:000010">
    <property type="entry name" value="Sensor histidine kinase RcsC"/>
    <property type="match status" value="1"/>
</dbReference>
<keyword evidence="5 14" id="KW-0597">Phosphoprotein</keyword>
<dbReference type="SUPFAM" id="SSF56112">
    <property type="entry name" value="Protein kinase-like (PK-like)"/>
    <property type="match status" value="1"/>
</dbReference>
<dbReference type="PROSITE" id="PS50011">
    <property type="entry name" value="PROTEIN_KINASE_DOM"/>
    <property type="match status" value="1"/>
</dbReference>
<dbReference type="Gene3D" id="3.40.50.300">
    <property type="entry name" value="P-loop containing nucleotide triphosphate hydrolases"/>
    <property type="match status" value="1"/>
</dbReference>
<feature type="coiled-coil region" evidence="15">
    <location>
        <begin position="1507"/>
        <end position="1562"/>
    </location>
</feature>
<evidence type="ECO:0000259" key="17">
    <source>
        <dbReference type="PROSITE" id="PS50011"/>
    </source>
</evidence>
<dbReference type="Pfam" id="PF00072">
    <property type="entry name" value="Response_reg"/>
    <property type="match status" value="1"/>
</dbReference>
<evidence type="ECO:0000313" key="21">
    <source>
        <dbReference type="Proteomes" id="UP000010471"/>
    </source>
</evidence>
<dbReference type="EMBL" id="CP003630">
    <property type="protein sequence ID" value="AFZ17084.1"/>
    <property type="molecule type" value="Genomic_DNA"/>
</dbReference>
<evidence type="ECO:0000256" key="1">
    <source>
        <dbReference type="ARBA" id="ARBA00000085"/>
    </source>
</evidence>
<feature type="domain" description="Protein kinase" evidence="17">
    <location>
        <begin position="8"/>
        <end position="269"/>
    </location>
</feature>
<dbReference type="KEGG" id="mic:Mic7113_1194"/>
<keyword evidence="21" id="KW-1185">Reference proteome</keyword>
<dbReference type="SUPFAM" id="SSF47384">
    <property type="entry name" value="Homodimeric domain of signal transducing histidine kinase"/>
    <property type="match status" value="1"/>
</dbReference>
<dbReference type="CDD" id="cd16922">
    <property type="entry name" value="HATPase_EvgS-ArcB-TorS-like"/>
    <property type="match status" value="1"/>
</dbReference>
<dbReference type="InterPro" id="IPR004358">
    <property type="entry name" value="Sig_transdc_His_kin-like_C"/>
</dbReference>
<sequence>MSITIVGYNLLETLYEGTTTCVYRASRESEQVSVIIKTLKAEYPTLEQLTRLRHEYQILQSLEIEGIVKPLGLENYQNGLALILSDLGGESLKNLIADKSLDLSLFLQIAIQLASTLAQLHQNNIIHKDIKPHNILINAKTSQVYIIDFSISSCLSKENQTVINPNVLEGTLAYMSPEQTGRMNRSIDYRTDFYSLGVTCYEMLTGHLPFEVTDPLELVHCHIAKTPVPPHLINSEIPEVLSEIVMKLLAKTAEERYQSALGLKADLEICLKMLQTSGEISRFKVGELDLFSQFYIPQKLYGREQEVSLLMDAFERVSNPSQKQRGVEMMLVSGYSGIGKSSLVNEIHKPIVAARGYFISGKFDQFQRNIPYSALIDTFQSLVKQLLTESEAQIAQWREKILAVLGTNAQVIIDVVPEVELIIGKQPAAPELAPTEAQNRFNLVFQNFIRVFCSQEHPLVIFLDDLQWTDSATLKLLEVIMTDAETGYLFFIGAYRDNEVNRAHPLMITLESLRSQGVIINNIILAPLALDHIRNLIADTLHSNTLTVKPLAELVIRKTSGNPFFVNQFLKTLYQENLLTFTPPSQDSQAFWQWDISNIEAMGITGNVVELMIRKLRKLPDSTQQVLQLAACVGNTFDLQTLSIIYKRSAAVAYRHLWGAIQEGLILPISGLKSLPEDIIDTHLVSLEFKFLHDRVQQAAYALIDEQFKQATHLQIGRLLWQNTESEALLEKIFEIVDHLNLGIELISDESERTEIAKLNLMAGQKAKAASAHAAATKYLQAGLALLADFSWDTEYELILSLHTEAAEAAFLNGDFEAMQRLAQIVQNCAKTLLDTVKVYEVQIQAYMGQNKLLEALNTGLLVLKQLGIEFPNSPNPSDIGQALGETATILSTTRIKDLIDLPEMTNPQQLAVIRILSSIFSACYSTVSSLVPLTVCKQVNLSVQYGNAAVSPFAYAVYSLLLCGAIGDIERGYEFGQLALRLVSKLNAKEIEAKTCHLVTSGVQHWKEHAKNTLASFLSVFSTGLETGDLEYAGYAIMVWSHYSFFVGQPLTQLERDIATYTDAIQNISQETALNNTKICWQTVLNMLGRASNRCQLKGEAYDEEKMLLLHQQTNDQLAIHYLSLHKLVLYYEFEDYPEALKIIPQIESSFGASVGQLTVVIFYFYDSLVRFAMYSEASQSVSEAAAKSQQQCILDRVQANQEKMQKWAHHAPMNFLHKFYLVEAERHRVLGEKVEAMEMYDKAIALAKENEYINEEALANELAAKFYLSWGKETIAQLYMQKAHYAYQVWGAQRKVEDLEEKYPQLLPRTSARNRTQTTVNQTTNSPSTTSQSRTSTSLDLATVIKASQAISGEIVLSNLLSQLIGIAIENAGAEKGILILNKSGQLFIEAQIDLEQNDVILLRSIPVGDGNHLPISIINYVERTHKDVVLKNASASSIFSKDIYILSNQPKSVLCTPLIHQGKLIGILYLENNLITDAFTSDRLEVLTLLSSQAAISIENASLYTDLEEALQNLETKVEQRTLELQENNIRLQQEIHERQRAEEAAEAANRAKSEFLANMSHELRTPLNGILGYTQIFKKYKNLTEQQKNGIGIIHQCGEHLLTLINDILDLSKIEARKLELYPKEFHFPEFINGIYEICRIRAEQKGIELIYETLSPLPQAIQADEKRLRQVLINLLGNAVKFTEKGSVTFKVGYQEGKLRFQVEDTGIGIAQQQLEEIFLPFQQVGEESRKTEGTGLGLAISRQLIELMNASINVNSILGKGSIFWFDLDVTEVAFRDNLAKDLERTISAFKGNKRKVLVVDDKWMNRSVLVNILEPLGFELFEVSNGLDALNKAHEIKPDVIFMDLVMPVMDGFEATRRLRTLPEFKDIVVIAISASVFNFDRQQSQEVGCDDFLPKPIREAELLEKLRLHLGLEWIYEETTNDSPEQQEVHPQSQISQSQFIVPPAPEVAALLDMARRGDLRGLAKRATQLEELDPQWVPFATHLRELAKEFKGKQIREFLKQF</sequence>
<evidence type="ECO:0000256" key="13">
    <source>
        <dbReference type="ARBA" id="ARBA00074306"/>
    </source>
</evidence>
<evidence type="ECO:0000256" key="15">
    <source>
        <dbReference type="SAM" id="Coils"/>
    </source>
</evidence>
<dbReference type="PROSITE" id="PS00108">
    <property type="entry name" value="PROTEIN_KINASE_ST"/>
    <property type="match status" value="1"/>
</dbReference>
<proteinExistence type="inferred from homology"/>
<dbReference type="InterPro" id="IPR003594">
    <property type="entry name" value="HATPase_dom"/>
</dbReference>
<dbReference type="Gene3D" id="1.10.287.130">
    <property type="match status" value="1"/>
</dbReference>
<evidence type="ECO:0000256" key="11">
    <source>
        <dbReference type="ARBA" id="ARBA00023136"/>
    </source>
</evidence>
<dbReference type="SMART" id="SM00220">
    <property type="entry name" value="S_TKc"/>
    <property type="match status" value="1"/>
</dbReference>
<evidence type="ECO:0000256" key="4">
    <source>
        <dbReference type="ARBA" id="ARBA00012438"/>
    </source>
</evidence>
<dbReference type="GO" id="GO:0016020">
    <property type="term" value="C:membrane"/>
    <property type="evidence" value="ECO:0007669"/>
    <property type="project" value="UniProtKB-SubCell"/>
</dbReference>
<dbReference type="InterPro" id="IPR000719">
    <property type="entry name" value="Prot_kinase_dom"/>
</dbReference>
<dbReference type="SUPFAM" id="SSF55874">
    <property type="entry name" value="ATPase domain of HSP90 chaperone/DNA topoisomerase II/histidine kinase"/>
    <property type="match status" value="1"/>
</dbReference>
<dbReference type="SMART" id="SM00388">
    <property type="entry name" value="HisKA"/>
    <property type="match status" value="1"/>
</dbReference>
<dbReference type="eggNOG" id="COG3899">
    <property type="taxonomic scope" value="Bacteria"/>
</dbReference>